<protein>
    <submittedName>
        <fullName evidence="2">Uncharacterized protein</fullName>
    </submittedName>
</protein>
<dbReference type="InParanoid" id="A0A397S1Y1"/>
<dbReference type="AlphaFoldDB" id="A0A397S1Y1"/>
<evidence type="ECO:0000313" key="2">
    <source>
        <dbReference type="EMBL" id="RIA77957.1"/>
    </source>
</evidence>
<organism evidence="2 3">
    <name type="scientific">Anaeroplasma bactoclasticum</name>
    <dbReference type="NCBI Taxonomy" id="2088"/>
    <lineage>
        <taxon>Bacteria</taxon>
        <taxon>Bacillati</taxon>
        <taxon>Mycoplasmatota</taxon>
        <taxon>Mollicutes</taxon>
        <taxon>Anaeroplasmatales</taxon>
        <taxon>Anaeroplasmataceae</taxon>
        <taxon>Anaeroplasma</taxon>
    </lineage>
</organism>
<reference evidence="2 3" key="1">
    <citation type="submission" date="2018-08" db="EMBL/GenBank/DDBJ databases">
        <title>Genomic Encyclopedia of Archaeal and Bacterial Type Strains, Phase II (KMG-II): from individual species to whole genera.</title>
        <authorList>
            <person name="Goeker M."/>
        </authorList>
    </citation>
    <scope>NUCLEOTIDE SEQUENCE [LARGE SCALE GENOMIC DNA]</scope>
    <source>
        <strain evidence="2 3">ATCC 27112</strain>
    </source>
</reference>
<dbReference type="EMBL" id="QXEV01000005">
    <property type="protein sequence ID" value="RIA77957.1"/>
    <property type="molecule type" value="Genomic_DNA"/>
</dbReference>
<dbReference type="Proteomes" id="UP000266506">
    <property type="component" value="Unassembled WGS sequence"/>
</dbReference>
<evidence type="ECO:0000313" key="3">
    <source>
        <dbReference type="Proteomes" id="UP000266506"/>
    </source>
</evidence>
<comment type="caution">
    <text evidence="2">The sequence shown here is derived from an EMBL/GenBank/DDBJ whole genome shotgun (WGS) entry which is preliminary data.</text>
</comment>
<name>A0A397S1Y1_9MOLU</name>
<evidence type="ECO:0000256" key="1">
    <source>
        <dbReference type="SAM" id="SignalP"/>
    </source>
</evidence>
<keyword evidence="3" id="KW-1185">Reference proteome</keyword>
<proteinExistence type="predicted"/>
<sequence length="903" mass="102801">MKKYILLLLSLLIIIPLASCDTSSIENDYHDFKLSYDNQNHYDICECGKKENEEAHIFSDEVTVIAAPTCTTEGIEEYHCIVCGYKEQRATAPLGHTFDDWQEAVSATCISKGQLKRVCSKCGQEEFQETDYAAHTPVADDTLEATCSHEGHTGGTHCKVCNQELTEPTTIEKKNHNYGPWTTTIEATCTHKGQEKRTCQDCNYEEYREVAIKSHTIVPNLEVEATCTKTGLTGGTHCEVCNLEITPSTVVPMKVHNYDAWSTSIEATCTHKGQEVRVCSDCGHEEYRDVAIKSHTIVPNEEVSPSCNHTGLTGGTHCKDCNLEITPSIVVDKTDHDYGAWTNTQDSTCISEGQAKRVCNICGHEEYKTLDMIPHTPIPGTPEASTCITHGHTEGSYCSFCHKELEAPEELPLGSHNYSIETIIKQPNYNEAGIKEITCSVCGDSYQEAISRLSLTKSMWEDSFTSDYIKDKYIEIEYMDIQNNISYSIKLSNKNNTYYCYLYDYANGKEYEYYYDGDEVIETAFEGYKHRLYDSNNDPYNAYKNMLINAILNTSSIYNTLAYDTDYSYYKVEEVSTKNYKGNNETARVAISFTNDGLLTMFAYSSSTYMINIQTVREETDIHVPSATHHHIVDGKCQVCNEEYYTYTTQKDNFNLYYYVNKNNKSVEFDYSLINSTGENVQFLMPTYYEEGSIKRFNTLYYEPDSYYYSKTVKSYTVNSNKLLKISYKDYSTERLLLLSDGTIAIATSDTDHSANPYNGDVIGKTFDLIQKDKTIRYYIKSSTEIIITVYKEINFYIMNGKQFTSFNTRTMSKALGHYIPSDSGQGLKHTGSYGDICFELDTNFKLTIDYDYTDNSAFSAITFQRIEGYYSEAGKEYTIYFRGDNVDYKLYYDGKKIEITKA</sequence>
<feature type="chain" id="PRO_5017396264" evidence="1">
    <location>
        <begin position="19"/>
        <end position="903"/>
    </location>
</feature>
<dbReference type="RefSeq" id="WP_119015906.1">
    <property type="nucleotide sequence ID" value="NZ_QXEV01000005.1"/>
</dbReference>
<accession>A0A397S1Y1</accession>
<feature type="signal peptide" evidence="1">
    <location>
        <begin position="1"/>
        <end position="18"/>
    </location>
</feature>
<gene>
    <name evidence="2" type="ORF">EI71_00740</name>
</gene>
<keyword evidence="1" id="KW-0732">Signal</keyword>